<dbReference type="PANTHER" id="PTHR11049:SF16">
    <property type="entry name" value="PROTEIN VDLD"/>
    <property type="match status" value="1"/>
</dbReference>
<evidence type="ECO:0000313" key="5">
    <source>
        <dbReference type="Proteomes" id="UP001209540"/>
    </source>
</evidence>
<dbReference type="PROSITE" id="PS51770">
    <property type="entry name" value="HOTDOG_ACOT"/>
    <property type="match status" value="2"/>
</dbReference>
<keyword evidence="1" id="KW-0378">Hydrolase</keyword>
<name>A0AAD5KMR5_9FUNG</name>
<feature type="domain" description="HotDog ACOT-type" evidence="3">
    <location>
        <begin position="1"/>
        <end position="107"/>
    </location>
</feature>
<gene>
    <name evidence="4" type="ORF">BDA99DRAFT_496119</name>
</gene>
<dbReference type="PANTHER" id="PTHR11049">
    <property type="entry name" value="ACYL COENZYME A THIOESTER HYDROLASE"/>
    <property type="match status" value="1"/>
</dbReference>
<feature type="region of interest" description="Disordered" evidence="2">
    <location>
        <begin position="173"/>
        <end position="264"/>
    </location>
</feature>
<dbReference type="InterPro" id="IPR006683">
    <property type="entry name" value="Thioestr_dom"/>
</dbReference>
<evidence type="ECO:0000259" key="3">
    <source>
        <dbReference type="PROSITE" id="PS51770"/>
    </source>
</evidence>
<dbReference type="InterPro" id="IPR033120">
    <property type="entry name" value="HOTDOG_ACOT"/>
</dbReference>
<dbReference type="Gene3D" id="3.10.129.10">
    <property type="entry name" value="Hotdog Thioesterase"/>
    <property type="match status" value="2"/>
</dbReference>
<keyword evidence="5" id="KW-1185">Reference proteome</keyword>
<proteinExistence type="predicted"/>
<dbReference type="CDD" id="cd03442">
    <property type="entry name" value="BFIT_BACH"/>
    <property type="match status" value="2"/>
</dbReference>
<dbReference type="Proteomes" id="UP001209540">
    <property type="component" value="Unassembled WGS sequence"/>
</dbReference>
<dbReference type="GO" id="GO:0052816">
    <property type="term" value="F:long-chain fatty acyl-CoA hydrolase activity"/>
    <property type="evidence" value="ECO:0007669"/>
    <property type="project" value="TreeGrafter"/>
</dbReference>
<dbReference type="SUPFAM" id="SSF54637">
    <property type="entry name" value="Thioesterase/thiol ester dehydrase-isomerase"/>
    <property type="match status" value="2"/>
</dbReference>
<accession>A0AAD5KMR5</accession>
<dbReference type="Pfam" id="PF03061">
    <property type="entry name" value="4HBT"/>
    <property type="match status" value="2"/>
</dbReference>
<dbReference type="InterPro" id="IPR040170">
    <property type="entry name" value="Cytosol_ACT"/>
</dbReference>
<dbReference type="GO" id="GO:0006637">
    <property type="term" value="P:acyl-CoA metabolic process"/>
    <property type="evidence" value="ECO:0007669"/>
    <property type="project" value="TreeGrafter"/>
</dbReference>
<dbReference type="EMBL" id="JAIXMP010000003">
    <property type="protein sequence ID" value="KAI9275656.1"/>
    <property type="molecule type" value="Genomic_DNA"/>
</dbReference>
<reference evidence="4" key="1">
    <citation type="journal article" date="2022" name="IScience">
        <title>Evolution of zygomycete secretomes and the origins of terrestrial fungal ecologies.</title>
        <authorList>
            <person name="Chang Y."/>
            <person name="Wang Y."/>
            <person name="Mondo S."/>
            <person name="Ahrendt S."/>
            <person name="Andreopoulos W."/>
            <person name="Barry K."/>
            <person name="Beard J."/>
            <person name="Benny G.L."/>
            <person name="Blankenship S."/>
            <person name="Bonito G."/>
            <person name="Cuomo C."/>
            <person name="Desiro A."/>
            <person name="Gervers K.A."/>
            <person name="Hundley H."/>
            <person name="Kuo A."/>
            <person name="LaButti K."/>
            <person name="Lang B.F."/>
            <person name="Lipzen A."/>
            <person name="O'Donnell K."/>
            <person name="Pangilinan J."/>
            <person name="Reynolds N."/>
            <person name="Sandor L."/>
            <person name="Smith M.E."/>
            <person name="Tsang A."/>
            <person name="Grigoriev I.V."/>
            <person name="Stajich J.E."/>
            <person name="Spatafora J.W."/>
        </authorList>
    </citation>
    <scope>NUCLEOTIDE SEQUENCE</scope>
    <source>
        <strain evidence="4">RSA 2281</strain>
    </source>
</reference>
<dbReference type="GO" id="GO:0005829">
    <property type="term" value="C:cytosol"/>
    <property type="evidence" value="ECO:0007669"/>
    <property type="project" value="TreeGrafter"/>
</dbReference>
<dbReference type="InterPro" id="IPR029069">
    <property type="entry name" value="HotDog_dom_sf"/>
</dbReference>
<feature type="compositionally biased region" description="Acidic residues" evidence="2">
    <location>
        <begin position="234"/>
        <end position="249"/>
    </location>
</feature>
<sequence length="456" mass="51149">MTEIIAAHHCNVRGLCKAGSIMAWVDIAAGIAAKRHASSPSVTRSIDDVAFLHPVKNGDIITIQASVNKSWKTSMEVGVKVEAQTPLTGDRFFVAHAYLTFVALSPRPQPKTYLGIKWVEHRPTRVPGLIPNSDMEKKRYEMAEKRRQYRFMEKNKPDLQSIRDLMRDWSQGLKEHAHQHTAAIKSHPAFQPRASVDEDRQQNDFSYINNNSNSDERRGGGEGEQSSSTIVDMSGEDETTSITADDQEQQDLSTEHLQPPKRRKRYSIDPIMRLPFMEAPMETTFAEMVELVMPQHANTLNITFGGIVIQWLEQCALASANRLSRAYLLTASIDSLSFVTPTHVGDVVTIRSIVSRAYSSSMEIYVSMEAENLQTGETNFTNDAFFTIVAIDKDHIPVRIPKAIPRTEAEMKLFEGGNERRKERLEQKVELINLVNSSASQGFTAPYISIPIASSE</sequence>
<organism evidence="4 5">
    <name type="scientific">Phascolomyces articulosus</name>
    <dbReference type="NCBI Taxonomy" id="60185"/>
    <lineage>
        <taxon>Eukaryota</taxon>
        <taxon>Fungi</taxon>
        <taxon>Fungi incertae sedis</taxon>
        <taxon>Mucoromycota</taxon>
        <taxon>Mucoromycotina</taxon>
        <taxon>Mucoromycetes</taxon>
        <taxon>Mucorales</taxon>
        <taxon>Lichtheimiaceae</taxon>
        <taxon>Phascolomyces</taxon>
    </lineage>
</organism>
<evidence type="ECO:0000256" key="2">
    <source>
        <dbReference type="SAM" id="MobiDB-lite"/>
    </source>
</evidence>
<feature type="compositionally biased region" description="Polar residues" evidence="2">
    <location>
        <begin position="203"/>
        <end position="213"/>
    </location>
</feature>
<feature type="domain" description="HotDog ACOT-type" evidence="3">
    <location>
        <begin position="282"/>
        <end position="394"/>
    </location>
</feature>
<evidence type="ECO:0000313" key="4">
    <source>
        <dbReference type="EMBL" id="KAI9275656.1"/>
    </source>
</evidence>
<protein>
    <submittedName>
        <fullName evidence="4">HotDog domain-containing protein</fullName>
    </submittedName>
</protein>
<dbReference type="AlphaFoldDB" id="A0AAD5KMR5"/>
<comment type="caution">
    <text evidence="4">The sequence shown here is derived from an EMBL/GenBank/DDBJ whole genome shotgun (WGS) entry which is preliminary data.</text>
</comment>
<evidence type="ECO:0000256" key="1">
    <source>
        <dbReference type="ARBA" id="ARBA00022801"/>
    </source>
</evidence>
<reference evidence="4" key="2">
    <citation type="submission" date="2023-02" db="EMBL/GenBank/DDBJ databases">
        <authorList>
            <consortium name="DOE Joint Genome Institute"/>
            <person name="Mondo S.J."/>
            <person name="Chang Y."/>
            <person name="Wang Y."/>
            <person name="Ahrendt S."/>
            <person name="Andreopoulos W."/>
            <person name="Barry K."/>
            <person name="Beard J."/>
            <person name="Benny G.L."/>
            <person name="Blankenship S."/>
            <person name="Bonito G."/>
            <person name="Cuomo C."/>
            <person name="Desiro A."/>
            <person name="Gervers K.A."/>
            <person name="Hundley H."/>
            <person name="Kuo A."/>
            <person name="LaButti K."/>
            <person name="Lang B.F."/>
            <person name="Lipzen A."/>
            <person name="O'Donnell K."/>
            <person name="Pangilinan J."/>
            <person name="Reynolds N."/>
            <person name="Sandor L."/>
            <person name="Smith M.W."/>
            <person name="Tsang A."/>
            <person name="Grigoriev I.V."/>
            <person name="Stajich J.E."/>
            <person name="Spatafora J.W."/>
        </authorList>
    </citation>
    <scope>NUCLEOTIDE SEQUENCE</scope>
    <source>
        <strain evidence="4">RSA 2281</strain>
    </source>
</reference>